<organism evidence="1">
    <name type="scientific">marine metagenome</name>
    <dbReference type="NCBI Taxonomy" id="408172"/>
    <lineage>
        <taxon>unclassified sequences</taxon>
        <taxon>metagenomes</taxon>
        <taxon>ecological metagenomes</taxon>
    </lineage>
</organism>
<gene>
    <name evidence="1" type="ORF">METZ01_LOCUS268825</name>
</gene>
<dbReference type="EMBL" id="UINC01076628">
    <property type="protein sequence ID" value="SVC15971.1"/>
    <property type="molecule type" value="Genomic_DNA"/>
</dbReference>
<accession>A0A382JZV1</accession>
<feature type="non-terminal residue" evidence="1">
    <location>
        <position position="1"/>
    </location>
</feature>
<dbReference type="AlphaFoldDB" id="A0A382JZV1"/>
<proteinExistence type="predicted"/>
<evidence type="ECO:0000313" key="1">
    <source>
        <dbReference type="EMBL" id="SVC15971.1"/>
    </source>
</evidence>
<protein>
    <submittedName>
        <fullName evidence="1">Uncharacterized protein</fullName>
    </submittedName>
</protein>
<reference evidence="1" key="1">
    <citation type="submission" date="2018-05" db="EMBL/GenBank/DDBJ databases">
        <authorList>
            <person name="Lanie J.A."/>
            <person name="Ng W.-L."/>
            <person name="Kazmierczak K.M."/>
            <person name="Andrzejewski T.M."/>
            <person name="Davidsen T.M."/>
            <person name="Wayne K.J."/>
            <person name="Tettelin H."/>
            <person name="Glass J.I."/>
            <person name="Rusch D."/>
            <person name="Podicherti R."/>
            <person name="Tsui H.-C.T."/>
            <person name="Winkler M.E."/>
        </authorList>
    </citation>
    <scope>NUCLEOTIDE SEQUENCE</scope>
</reference>
<name>A0A382JZV1_9ZZZZ</name>
<sequence length="37" mass="3853">TPTTIVTDYDTIITCSPFSSSLVSPPMQTFGKGGGFV</sequence>